<protein>
    <submittedName>
        <fullName evidence="1">Uncharacterized protein</fullName>
    </submittedName>
</protein>
<evidence type="ECO:0000313" key="1">
    <source>
        <dbReference type="EMBL" id="CCE21989.1"/>
    </source>
</evidence>
<dbReference type="AlphaFoldDB" id="G4SWS3"/>
<accession>G4SWS3</accession>
<evidence type="ECO:0000313" key="2">
    <source>
        <dbReference type="Proteomes" id="UP000008315"/>
    </source>
</evidence>
<reference evidence="2" key="1">
    <citation type="journal article" date="2012" name="J. Bacteriol.">
        <title>Genome sequence of the haloalkaliphilic methanotrophic bacterium Methylomicrobium alcaliphilum 20Z.</title>
        <authorList>
            <person name="Vuilleumier S."/>
            <person name="Khmelenina V.N."/>
            <person name="Bringel F."/>
            <person name="Reshetnikov A.S."/>
            <person name="Lajus A."/>
            <person name="Mangenot S."/>
            <person name="Rouy Z."/>
            <person name="Op den Camp H.J."/>
            <person name="Jetten M.S."/>
            <person name="Dispirito A.A."/>
            <person name="Dunfield P."/>
            <person name="Klotz M.G."/>
            <person name="Semrau J.D."/>
            <person name="Stein L.Y."/>
            <person name="Barbe V."/>
            <person name="Medigue C."/>
            <person name="Trotsenko Y.A."/>
            <person name="Kalyuzhnaya M.G."/>
        </authorList>
    </citation>
    <scope>NUCLEOTIDE SEQUENCE [LARGE SCALE GENOMIC DNA]</scope>
    <source>
        <strain evidence="2">DSM 19304 / NCIMB 14124 / VKM B-2133 / 20Z</strain>
    </source>
</reference>
<keyword evidence="2" id="KW-1185">Reference proteome</keyword>
<dbReference type="Proteomes" id="UP000008315">
    <property type="component" value="Chromosome"/>
</dbReference>
<dbReference type="KEGG" id="mah:MEALZ_0289"/>
<dbReference type="EMBL" id="FO082060">
    <property type="protein sequence ID" value="CCE21989.1"/>
    <property type="molecule type" value="Genomic_DNA"/>
</dbReference>
<dbReference type="HOGENOM" id="CLU_2899019_0_0_6"/>
<gene>
    <name evidence="1" type="ordered locus">MEALZ_0289</name>
</gene>
<name>G4SWS3_META2</name>
<organism evidence="1 2">
    <name type="scientific">Methylotuvimicrobium alcaliphilum (strain DSM 19304 / NCIMB 14124 / VKM B-2133 / 20Z)</name>
    <name type="common">Methylomicrobium alcaliphilum</name>
    <dbReference type="NCBI Taxonomy" id="1091494"/>
    <lineage>
        <taxon>Bacteria</taxon>
        <taxon>Pseudomonadati</taxon>
        <taxon>Pseudomonadota</taxon>
        <taxon>Gammaproteobacteria</taxon>
        <taxon>Methylococcales</taxon>
        <taxon>Methylococcaceae</taxon>
        <taxon>Methylotuvimicrobium</taxon>
    </lineage>
</organism>
<proteinExistence type="predicted"/>
<sequence>MIRGGNAVKREKKARKMGWVELQNKPGVIYFTFSKKAMNLDLTPSMCANETLRKFVRVNVHC</sequence>
<dbReference type="PATRIC" id="fig|271065.3.peg.300"/>
<dbReference type="STRING" id="1091494.MEALZ_0289"/>